<dbReference type="SMART" id="SM00387">
    <property type="entry name" value="HATPase_c"/>
    <property type="match status" value="1"/>
</dbReference>
<dbReference type="PANTHER" id="PTHR43711:SF1">
    <property type="entry name" value="HISTIDINE KINASE 1"/>
    <property type="match status" value="1"/>
</dbReference>
<keyword evidence="6" id="KW-0902">Two-component regulatory system</keyword>
<keyword evidence="4" id="KW-0808">Transferase</keyword>
<dbReference type="CDD" id="cd00082">
    <property type="entry name" value="HisKA"/>
    <property type="match status" value="1"/>
</dbReference>
<dbReference type="RefSeq" id="WP_174673670.1">
    <property type="nucleotide sequence ID" value="NZ_CP054491.1"/>
</dbReference>
<evidence type="ECO:0000313" key="10">
    <source>
        <dbReference type="Proteomes" id="UP000509658"/>
    </source>
</evidence>
<keyword evidence="7" id="KW-1133">Transmembrane helix</keyword>
<dbReference type="InterPro" id="IPR036890">
    <property type="entry name" value="HATPase_C_sf"/>
</dbReference>
<dbReference type="AlphaFoldDB" id="A0A6N0I0M9"/>
<dbReference type="SUPFAM" id="SSF47384">
    <property type="entry name" value="Homodimeric domain of signal transducing histidine kinase"/>
    <property type="match status" value="1"/>
</dbReference>
<dbReference type="InterPro" id="IPR004358">
    <property type="entry name" value="Sig_transdc_His_kin-like_C"/>
</dbReference>
<evidence type="ECO:0000256" key="7">
    <source>
        <dbReference type="SAM" id="Phobius"/>
    </source>
</evidence>
<evidence type="ECO:0000256" key="5">
    <source>
        <dbReference type="ARBA" id="ARBA00022777"/>
    </source>
</evidence>
<feature type="transmembrane region" description="Helical" evidence="7">
    <location>
        <begin position="252"/>
        <end position="274"/>
    </location>
</feature>
<feature type="domain" description="Histidine kinase" evidence="8">
    <location>
        <begin position="294"/>
        <end position="512"/>
    </location>
</feature>
<dbReference type="FunFam" id="1.10.287.130:FF:000001">
    <property type="entry name" value="Two-component sensor histidine kinase"/>
    <property type="match status" value="1"/>
</dbReference>
<reference evidence="9 10" key="1">
    <citation type="submission" date="2020-05" db="EMBL/GenBank/DDBJ databases">
        <title>Horizontal transmission and recombination maintain forever young bacterial symbiont genomes.</title>
        <authorList>
            <person name="Russell S.L."/>
            <person name="Pepper-Tunick E."/>
            <person name="Svedberg J."/>
            <person name="Byrne A."/>
            <person name="Ruelas Castillo J."/>
            <person name="Vollmers C."/>
            <person name="Beinart R.A."/>
            <person name="Corbett-Detig R."/>
        </authorList>
    </citation>
    <scope>NUCLEOTIDE SEQUENCE [LARGE SCALE GENOMIC DNA]</scope>
    <source>
        <strain evidence="9">Santa_Monica_outfall</strain>
    </source>
</reference>
<dbReference type="EC" id="2.7.13.3" evidence="2"/>
<dbReference type="InterPro" id="IPR005467">
    <property type="entry name" value="His_kinase_dom"/>
</dbReference>
<keyword evidence="7" id="KW-0472">Membrane</keyword>
<accession>A0A6N0I0M9</accession>
<dbReference type="GO" id="GO:0000155">
    <property type="term" value="F:phosphorelay sensor kinase activity"/>
    <property type="evidence" value="ECO:0007669"/>
    <property type="project" value="InterPro"/>
</dbReference>
<dbReference type="PANTHER" id="PTHR43711">
    <property type="entry name" value="TWO-COMPONENT HISTIDINE KINASE"/>
    <property type="match status" value="1"/>
</dbReference>
<keyword evidence="7" id="KW-0812">Transmembrane</keyword>
<comment type="catalytic activity">
    <reaction evidence="1">
        <text>ATP + protein L-histidine = ADP + protein N-phospho-L-histidine.</text>
        <dbReference type="EC" id="2.7.13.3"/>
    </reaction>
</comment>
<evidence type="ECO:0000256" key="4">
    <source>
        <dbReference type="ARBA" id="ARBA00022679"/>
    </source>
</evidence>
<evidence type="ECO:0000259" key="8">
    <source>
        <dbReference type="PROSITE" id="PS50109"/>
    </source>
</evidence>
<evidence type="ECO:0000256" key="6">
    <source>
        <dbReference type="ARBA" id="ARBA00023012"/>
    </source>
</evidence>
<dbReference type="InterPro" id="IPR003594">
    <property type="entry name" value="HATPase_dom"/>
</dbReference>
<evidence type="ECO:0000256" key="1">
    <source>
        <dbReference type="ARBA" id="ARBA00000085"/>
    </source>
</evidence>
<dbReference type="PRINTS" id="PR00344">
    <property type="entry name" value="BCTRLSENSOR"/>
</dbReference>
<evidence type="ECO:0000256" key="2">
    <source>
        <dbReference type="ARBA" id="ARBA00012438"/>
    </source>
</evidence>
<keyword evidence="5 9" id="KW-0418">Kinase</keyword>
<dbReference type="SMART" id="SM00388">
    <property type="entry name" value="HisKA"/>
    <property type="match status" value="1"/>
</dbReference>
<dbReference type="InterPro" id="IPR050736">
    <property type="entry name" value="Sensor_HK_Regulatory"/>
</dbReference>
<keyword evidence="10" id="KW-1185">Reference proteome</keyword>
<evidence type="ECO:0000256" key="3">
    <source>
        <dbReference type="ARBA" id="ARBA00022553"/>
    </source>
</evidence>
<dbReference type="Gene3D" id="3.30.565.10">
    <property type="entry name" value="Histidine kinase-like ATPase, C-terminal domain"/>
    <property type="match status" value="1"/>
</dbReference>
<keyword evidence="3" id="KW-0597">Phosphoprotein</keyword>
<protein>
    <recommendedName>
        <fullName evidence="2">histidine kinase</fullName>
        <ecNumber evidence="2">2.7.13.3</ecNumber>
    </recommendedName>
</protein>
<evidence type="ECO:0000313" key="9">
    <source>
        <dbReference type="EMBL" id="QKQ28036.1"/>
    </source>
</evidence>
<dbReference type="SUPFAM" id="SSF55874">
    <property type="entry name" value="ATPase domain of HSP90 chaperone/DNA topoisomerase II/histidine kinase"/>
    <property type="match status" value="1"/>
</dbReference>
<gene>
    <name evidence="9" type="ORF">HUE57_18405</name>
</gene>
<sequence>MKRYTLYALLLILLMGSLLAWLSWSRFDDFRRYHDETAQLSAEGVADEISRLVAEKQRMVQLFAHEHVPQLGEIINNLDDEHLMMLSGHINDYFPNYFAVTLTDEKGKLLIEDFDGLVGDACRHDISTFIRDGSYTLRIHPHIDVYHFDIMAPFESGGKRGALFISFHADLLGGILRSTQTPSHRLMLIYPSGEDLIEVTAEGPRINLDRHDYRLSAEERSRIMKRIPIPGTAWEAVDMHDPELFSSYRQQLLLQMAVILLLFSAVVMAMLYSLGRAEQRRRMAEQHKDDFLSNVSHELRTPLTSIRGSLGLVINGVAGEVSEKAKGLLDIALNNSERLSGIVNDILDLKKIESGQMELEQSRHDLVMLVRRAIESNHSYGERFGAEYVLLEAPDSVEVEVDGNRILQVMTNLLSNAAKYGARNDRVEIVISVKGERVRVSVTDHGEGIDEAFHERVFERFAREGDSSIERPDGTGLGLNISRVIIEAHRGEIDFDCAGRDGTTFYFELPVS</sequence>
<dbReference type="InterPro" id="IPR036097">
    <property type="entry name" value="HisK_dim/P_sf"/>
</dbReference>
<name>A0A6N0I0M9_9GAMM</name>
<dbReference type="Pfam" id="PF00512">
    <property type="entry name" value="HisKA"/>
    <property type="match status" value="1"/>
</dbReference>
<dbReference type="InterPro" id="IPR003661">
    <property type="entry name" value="HisK_dim/P_dom"/>
</dbReference>
<dbReference type="EMBL" id="CP054491">
    <property type="protein sequence ID" value="QKQ28036.1"/>
    <property type="molecule type" value="Genomic_DNA"/>
</dbReference>
<dbReference type="Proteomes" id="UP000509658">
    <property type="component" value="Chromosome"/>
</dbReference>
<organism evidence="9 10">
    <name type="scientific">Candidatus Reidiella endopervernicosa</name>
    <dbReference type="NCBI Taxonomy" id="2738883"/>
    <lineage>
        <taxon>Bacteria</taxon>
        <taxon>Pseudomonadati</taxon>
        <taxon>Pseudomonadota</taxon>
        <taxon>Gammaproteobacteria</taxon>
        <taxon>Candidatus Reidiella</taxon>
    </lineage>
</organism>
<proteinExistence type="predicted"/>
<dbReference type="Pfam" id="PF02518">
    <property type="entry name" value="HATPase_c"/>
    <property type="match status" value="1"/>
</dbReference>
<dbReference type="KEGG" id="rev:HUE57_18405"/>
<dbReference type="Gene3D" id="1.10.287.130">
    <property type="match status" value="1"/>
</dbReference>
<dbReference type="PROSITE" id="PS50109">
    <property type="entry name" value="HIS_KIN"/>
    <property type="match status" value="1"/>
</dbReference>